<dbReference type="EMBL" id="HF936600">
    <property type="protein sequence ID" value="CCX34692.1"/>
    <property type="molecule type" value="Genomic_DNA"/>
</dbReference>
<proteinExistence type="predicted"/>
<sequence>MLLNAFCVDIDSNRRACQPDSTQVAVRVFGQLHARTPTLRYTDTPTRPPGQEQKREDVEGYLSDVA</sequence>
<accession>U4LVM4</accession>
<gene>
    <name evidence="2" type="ORF">PCON_04187</name>
</gene>
<dbReference type="Proteomes" id="UP000018144">
    <property type="component" value="Unassembled WGS sequence"/>
</dbReference>
<evidence type="ECO:0000256" key="1">
    <source>
        <dbReference type="SAM" id="MobiDB-lite"/>
    </source>
</evidence>
<organism evidence="2 3">
    <name type="scientific">Pyronema omphalodes (strain CBS 100304)</name>
    <name type="common">Pyronema confluens</name>
    <dbReference type="NCBI Taxonomy" id="1076935"/>
    <lineage>
        <taxon>Eukaryota</taxon>
        <taxon>Fungi</taxon>
        <taxon>Dikarya</taxon>
        <taxon>Ascomycota</taxon>
        <taxon>Pezizomycotina</taxon>
        <taxon>Pezizomycetes</taxon>
        <taxon>Pezizales</taxon>
        <taxon>Pyronemataceae</taxon>
        <taxon>Pyronema</taxon>
    </lineage>
</organism>
<evidence type="ECO:0000313" key="3">
    <source>
        <dbReference type="Proteomes" id="UP000018144"/>
    </source>
</evidence>
<feature type="region of interest" description="Disordered" evidence="1">
    <location>
        <begin position="37"/>
        <end position="66"/>
    </location>
</feature>
<reference evidence="2 3" key="1">
    <citation type="journal article" date="2013" name="PLoS Genet.">
        <title>The genome and development-dependent transcriptomes of Pyronema confluens: a window into fungal evolution.</title>
        <authorList>
            <person name="Traeger S."/>
            <person name="Altegoer F."/>
            <person name="Freitag M."/>
            <person name="Gabaldon T."/>
            <person name="Kempken F."/>
            <person name="Kumar A."/>
            <person name="Marcet-Houben M."/>
            <person name="Poggeler S."/>
            <person name="Stajich J.E."/>
            <person name="Nowrousian M."/>
        </authorList>
    </citation>
    <scope>NUCLEOTIDE SEQUENCE [LARGE SCALE GENOMIC DNA]</scope>
    <source>
        <strain evidence="3">CBS 100304</strain>
        <tissue evidence="2">Vegetative mycelium</tissue>
    </source>
</reference>
<protein>
    <submittedName>
        <fullName evidence="2">Uncharacterized protein</fullName>
    </submittedName>
</protein>
<name>U4LVM4_PYROM</name>
<dbReference type="AlphaFoldDB" id="U4LVM4"/>
<keyword evidence="3" id="KW-1185">Reference proteome</keyword>
<evidence type="ECO:0000313" key="2">
    <source>
        <dbReference type="EMBL" id="CCX34692.1"/>
    </source>
</evidence>